<keyword evidence="7 17" id="KW-0378">Hydrolase</keyword>
<evidence type="ECO:0000259" key="18">
    <source>
        <dbReference type="PROSITE" id="PS51462"/>
    </source>
</evidence>
<organism evidence="19 20">
    <name type="scientific">Candidatus Spyradosoma merdigallinarum</name>
    <dbReference type="NCBI Taxonomy" id="2840950"/>
    <lineage>
        <taxon>Bacteria</taxon>
        <taxon>Pseudomonadati</taxon>
        <taxon>Verrucomicrobiota</taxon>
        <taxon>Opitutia</taxon>
        <taxon>Opitutia incertae sedis</taxon>
        <taxon>Candidatus Spyradosoma</taxon>
    </lineage>
</organism>
<evidence type="ECO:0000256" key="9">
    <source>
        <dbReference type="ARBA" id="ARBA00023204"/>
    </source>
</evidence>
<dbReference type="GO" id="GO:0035539">
    <property type="term" value="F:8-oxo-7,8-dihydrodeoxyguanosine triphosphate pyrophosphatase activity"/>
    <property type="evidence" value="ECO:0007669"/>
    <property type="project" value="UniProtKB-EC"/>
</dbReference>
<dbReference type="PROSITE" id="PS51462">
    <property type="entry name" value="NUDIX"/>
    <property type="match status" value="1"/>
</dbReference>
<evidence type="ECO:0000256" key="5">
    <source>
        <dbReference type="ARBA" id="ARBA00022723"/>
    </source>
</evidence>
<protein>
    <recommendedName>
        <fullName evidence="13">8-oxo-dGTP diphosphatase</fullName>
        <ecNumber evidence="12">3.6.1.55</ecNumber>
    </recommendedName>
    <alternativeName>
        <fullName evidence="16">7,8-dihydro-8-oxoguanine-triphosphatase</fullName>
    </alternativeName>
    <alternativeName>
        <fullName evidence="15">Mutator protein MutT</fullName>
    </alternativeName>
    <alternativeName>
        <fullName evidence="14">dGTP pyrophosphohydrolase</fullName>
    </alternativeName>
</protein>
<dbReference type="Proteomes" id="UP000886812">
    <property type="component" value="Unassembled WGS sequence"/>
</dbReference>
<keyword evidence="9" id="KW-0234">DNA repair</keyword>
<dbReference type="Pfam" id="PF00293">
    <property type="entry name" value="NUDIX"/>
    <property type="match status" value="1"/>
</dbReference>
<evidence type="ECO:0000256" key="2">
    <source>
        <dbReference type="ARBA" id="ARBA00005582"/>
    </source>
</evidence>
<dbReference type="EMBL" id="DVOG01000030">
    <property type="protein sequence ID" value="HIV03750.1"/>
    <property type="molecule type" value="Genomic_DNA"/>
</dbReference>
<evidence type="ECO:0000313" key="19">
    <source>
        <dbReference type="EMBL" id="HIV03750.1"/>
    </source>
</evidence>
<dbReference type="InterPro" id="IPR000086">
    <property type="entry name" value="NUDIX_hydrolase_dom"/>
</dbReference>
<evidence type="ECO:0000256" key="8">
    <source>
        <dbReference type="ARBA" id="ARBA00022842"/>
    </source>
</evidence>
<comment type="similarity">
    <text evidence="2 17">Belongs to the Nudix hydrolase family.</text>
</comment>
<evidence type="ECO:0000256" key="11">
    <source>
        <dbReference type="ARBA" id="ARBA00036904"/>
    </source>
</evidence>
<comment type="caution">
    <text evidence="19">The sequence shown here is derived from an EMBL/GenBank/DDBJ whole genome shotgun (WGS) entry which is preliminary data.</text>
</comment>
<evidence type="ECO:0000256" key="12">
    <source>
        <dbReference type="ARBA" id="ARBA00038905"/>
    </source>
</evidence>
<dbReference type="InterPro" id="IPR020476">
    <property type="entry name" value="Nudix_hydrolase"/>
</dbReference>
<evidence type="ECO:0000256" key="7">
    <source>
        <dbReference type="ARBA" id="ARBA00022801"/>
    </source>
</evidence>
<evidence type="ECO:0000313" key="20">
    <source>
        <dbReference type="Proteomes" id="UP000886812"/>
    </source>
</evidence>
<evidence type="ECO:0000256" key="6">
    <source>
        <dbReference type="ARBA" id="ARBA00022763"/>
    </source>
</evidence>
<proteinExistence type="inferred from homology"/>
<dbReference type="InterPro" id="IPR047127">
    <property type="entry name" value="MutT-like"/>
</dbReference>
<dbReference type="PANTHER" id="PTHR47707:SF1">
    <property type="entry name" value="NUDIX HYDROLASE FAMILY PROTEIN"/>
    <property type="match status" value="1"/>
</dbReference>
<gene>
    <name evidence="19" type="ORF">IAC75_01190</name>
</gene>
<dbReference type="PANTHER" id="PTHR47707">
    <property type="entry name" value="8-OXO-DGTP DIPHOSPHATASE"/>
    <property type="match status" value="1"/>
</dbReference>
<evidence type="ECO:0000256" key="13">
    <source>
        <dbReference type="ARBA" id="ARBA00040794"/>
    </source>
</evidence>
<reference evidence="19" key="2">
    <citation type="journal article" date="2021" name="PeerJ">
        <title>Extensive microbial diversity within the chicken gut microbiome revealed by metagenomics and culture.</title>
        <authorList>
            <person name="Gilroy R."/>
            <person name="Ravi A."/>
            <person name="Getino M."/>
            <person name="Pursley I."/>
            <person name="Horton D.L."/>
            <person name="Alikhan N.F."/>
            <person name="Baker D."/>
            <person name="Gharbi K."/>
            <person name="Hall N."/>
            <person name="Watson M."/>
            <person name="Adriaenssens E.M."/>
            <person name="Foster-Nyarko E."/>
            <person name="Jarju S."/>
            <person name="Secka A."/>
            <person name="Antonio M."/>
            <person name="Oren A."/>
            <person name="Chaudhuri R.R."/>
            <person name="La Ragione R."/>
            <person name="Hildebrand F."/>
            <person name="Pallen M.J."/>
        </authorList>
    </citation>
    <scope>NUCLEOTIDE SEQUENCE</scope>
    <source>
        <strain evidence="19">10669</strain>
    </source>
</reference>
<dbReference type="PRINTS" id="PR00502">
    <property type="entry name" value="NUDIXFAMILY"/>
</dbReference>
<dbReference type="AlphaFoldDB" id="A0A9D1NIK3"/>
<dbReference type="InterPro" id="IPR015797">
    <property type="entry name" value="NUDIX_hydrolase-like_dom_sf"/>
</dbReference>
<keyword evidence="4" id="KW-0235">DNA replication</keyword>
<dbReference type="PROSITE" id="PS00893">
    <property type="entry name" value="NUDIX_BOX"/>
    <property type="match status" value="1"/>
</dbReference>
<keyword evidence="3" id="KW-0515">Mutator protein</keyword>
<sequence>MRKKIHVAAAVVVRADGKILCAKRGNGGDPRVAGKWEFPGGKIEAGETPEGALARELREELDLAVAVGGKVASVRWAPPEAPYEIVM</sequence>
<evidence type="ECO:0000256" key="10">
    <source>
        <dbReference type="ARBA" id="ARBA00035861"/>
    </source>
</evidence>
<evidence type="ECO:0000256" key="4">
    <source>
        <dbReference type="ARBA" id="ARBA00022705"/>
    </source>
</evidence>
<reference evidence="19" key="1">
    <citation type="submission" date="2020-10" db="EMBL/GenBank/DDBJ databases">
        <authorList>
            <person name="Gilroy R."/>
        </authorList>
    </citation>
    <scope>NUCLEOTIDE SEQUENCE</scope>
    <source>
        <strain evidence="19">10669</strain>
    </source>
</reference>
<evidence type="ECO:0000256" key="1">
    <source>
        <dbReference type="ARBA" id="ARBA00001946"/>
    </source>
</evidence>
<comment type="catalytic activity">
    <reaction evidence="11">
        <text>8-oxo-GTP + H2O = 8-oxo-GMP + diphosphate + H(+)</text>
        <dbReference type="Rhea" id="RHEA:67616"/>
        <dbReference type="ChEBI" id="CHEBI:15377"/>
        <dbReference type="ChEBI" id="CHEBI:15378"/>
        <dbReference type="ChEBI" id="CHEBI:33019"/>
        <dbReference type="ChEBI" id="CHEBI:143553"/>
        <dbReference type="ChEBI" id="CHEBI:145694"/>
    </reaction>
</comment>
<feature type="non-terminal residue" evidence="19">
    <location>
        <position position="87"/>
    </location>
</feature>
<evidence type="ECO:0000256" key="3">
    <source>
        <dbReference type="ARBA" id="ARBA00022457"/>
    </source>
</evidence>
<name>A0A9D1NIK3_9BACT</name>
<accession>A0A9D1NIK3</accession>
<evidence type="ECO:0000256" key="16">
    <source>
        <dbReference type="ARBA" id="ARBA00042798"/>
    </source>
</evidence>
<dbReference type="EC" id="3.6.1.55" evidence="12"/>
<keyword evidence="6" id="KW-0227">DNA damage</keyword>
<dbReference type="GO" id="GO:0044715">
    <property type="term" value="F:8-oxo-dGDP phosphatase activity"/>
    <property type="evidence" value="ECO:0007669"/>
    <property type="project" value="TreeGrafter"/>
</dbReference>
<comment type="cofactor">
    <cofactor evidence="1">
        <name>Mg(2+)</name>
        <dbReference type="ChEBI" id="CHEBI:18420"/>
    </cofactor>
</comment>
<dbReference type="GO" id="GO:0046872">
    <property type="term" value="F:metal ion binding"/>
    <property type="evidence" value="ECO:0007669"/>
    <property type="project" value="UniProtKB-KW"/>
</dbReference>
<evidence type="ECO:0000256" key="17">
    <source>
        <dbReference type="RuleBase" id="RU003476"/>
    </source>
</evidence>
<dbReference type="GO" id="GO:0008413">
    <property type="term" value="F:8-oxo-7,8-dihydroguanosine triphosphate pyrophosphatase activity"/>
    <property type="evidence" value="ECO:0007669"/>
    <property type="project" value="TreeGrafter"/>
</dbReference>
<dbReference type="Gene3D" id="3.90.79.10">
    <property type="entry name" value="Nucleoside Triphosphate Pyrophosphohydrolase"/>
    <property type="match status" value="1"/>
</dbReference>
<dbReference type="GO" id="GO:0006260">
    <property type="term" value="P:DNA replication"/>
    <property type="evidence" value="ECO:0007669"/>
    <property type="project" value="UniProtKB-KW"/>
</dbReference>
<dbReference type="GO" id="GO:0006281">
    <property type="term" value="P:DNA repair"/>
    <property type="evidence" value="ECO:0007669"/>
    <property type="project" value="UniProtKB-KW"/>
</dbReference>
<evidence type="ECO:0000256" key="15">
    <source>
        <dbReference type="ARBA" id="ARBA00041979"/>
    </source>
</evidence>
<keyword evidence="5" id="KW-0479">Metal-binding</keyword>
<dbReference type="GO" id="GO:0044716">
    <property type="term" value="F:8-oxo-GDP phosphatase activity"/>
    <property type="evidence" value="ECO:0007669"/>
    <property type="project" value="TreeGrafter"/>
</dbReference>
<evidence type="ECO:0000256" key="14">
    <source>
        <dbReference type="ARBA" id="ARBA00041592"/>
    </source>
</evidence>
<comment type="catalytic activity">
    <reaction evidence="10">
        <text>8-oxo-dGTP + H2O = 8-oxo-dGMP + diphosphate + H(+)</text>
        <dbReference type="Rhea" id="RHEA:31575"/>
        <dbReference type="ChEBI" id="CHEBI:15377"/>
        <dbReference type="ChEBI" id="CHEBI:15378"/>
        <dbReference type="ChEBI" id="CHEBI:33019"/>
        <dbReference type="ChEBI" id="CHEBI:63224"/>
        <dbReference type="ChEBI" id="CHEBI:77896"/>
        <dbReference type="EC" id="3.6.1.55"/>
    </reaction>
</comment>
<dbReference type="InterPro" id="IPR020084">
    <property type="entry name" value="NUDIX_hydrolase_CS"/>
</dbReference>
<keyword evidence="8" id="KW-0460">Magnesium</keyword>
<feature type="domain" description="Nudix hydrolase" evidence="18">
    <location>
        <begin position="4"/>
        <end position="87"/>
    </location>
</feature>
<dbReference type="SUPFAM" id="SSF55811">
    <property type="entry name" value="Nudix"/>
    <property type="match status" value="1"/>
</dbReference>